<organism evidence="7 8">
    <name type="scientific">Rhizopogon vinicolor AM-OR11-026</name>
    <dbReference type="NCBI Taxonomy" id="1314800"/>
    <lineage>
        <taxon>Eukaryota</taxon>
        <taxon>Fungi</taxon>
        <taxon>Dikarya</taxon>
        <taxon>Basidiomycota</taxon>
        <taxon>Agaricomycotina</taxon>
        <taxon>Agaricomycetes</taxon>
        <taxon>Agaricomycetidae</taxon>
        <taxon>Boletales</taxon>
        <taxon>Suillineae</taxon>
        <taxon>Rhizopogonaceae</taxon>
        <taxon>Rhizopogon</taxon>
    </lineage>
</organism>
<dbReference type="SFLD" id="SFLDG01020">
    <property type="entry name" value="Terpene_Cyclase_Like_2"/>
    <property type="match status" value="1"/>
</dbReference>
<accession>A0A1B7MKX0</accession>
<dbReference type="OrthoDB" id="2861623at2759"/>
<reference evidence="7 8" key="1">
    <citation type="submission" date="2016-06" db="EMBL/GenBank/DDBJ databases">
        <title>Comparative genomics of the ectomycorrhizal sister species Rhizopogon vinicolor and Rhizopogon vesiculosus (Basidiomycota: Boletales) reveals a divergence of the mating type B locus.</title>
        <authorList>
            <consortium name="DOE Joint Genome Institute"/>
            <person name="Mujic A.B."/>
            <person name="Kuo A."/>
            <person name="Tritt A."/>
            <person name="Lipzen A."/>
            <person name="Chen C."/>
            <person name="Johnson J."/>
            <person name="Sharma A."/>
            <person name="Barry K."/>
            <person name="Grigoriev I.V."/>
            <person name="Spatafora J.W."/>
        </authorList>
    </citation>
    <scope>NUCLEOTIDE SEQUENCE [LARGE SCALE GENOMIC DNA]</scope>
    <source>
        <strain evidence="7 8">AM-OR11-026</strain>
    </source>
</reference>
<keyword evidence="4 6" id="KW-0460">Magnesium</keyword>
<proteinExistence type="inferred from homology"/>
<evidence type="ECO:0000256" key="1">
    <source>
        <dbReference type="ARBA" id="ARBA00001946"/>
    </source>
</evidence>
<dbReference type="Pfam" id="PF19086">
    <property type="entry name" value="Terpene_syn_C_2"/>
    <property type="match status" value="1"/>
</dbReference>
<evidence type="ECO:0000313" key="7">
    <source>
        <dbReference type="EMBL" id="OAX33254.1"/>
    </source>
</evidence>
<gene>
    <name evidence="7" type="ORF">K503DRAFT_537037</name>
</gene>
<evidence type="ECO:0000256" key="5">
    <source>
        <dbReference type="ARBA" id="ARBA00023239"/>
    </source>
</evidence>
<dbReference type="SFLD" id="SFLDS00005">
    <property type="entry name" value="Isoprenoid_Synthase_Type_I"/>
    <property type="match status" value="1"/>
</dbReference>
<dbReference type="AlphaFoldDB" id="A0A1B7MKX0"/>
<keyword evidence="8" id="KW-1185">Reference proteome</keyword>
<dbReference type="InParanoid" id="A0A1B7MKX0"/>
<dbReference type="EC" id="4.2.3.-" evidence="6"/>
<dbReference type="InterPro" id="IPR008949">
    <property type="entry name" value="Isoprenoid_synthase_dom_sf"/>
</dbReference>
<dbReference type="Proteomes" id="UP000092154">
    <property type="component" value="Unassembled WGS sequence"/>
</dbReference>
<dbReference type="PANTHER" id="PTHR35201:SF4">
    <property type="entry name" value="BETA-PINACENE SYNTHASE-RELATED"/>
    <property type="match status" value="1"/>
</dbReference>
<keyword evidence="5 6" id="KW-0456">Lyase</keyword>
<evidence type="ECO:0000256" key="6">
    <source>
        <dbReference type="RuleBase" id="RU366034"/>
    </source>
</evidence>
<dbReference type="GO" id="GO:0008299">
    <property type="term" value="P:isoprenoid biosynthetic process"/>
    <property type="evidence" value="ECO:0007669"/>
    <property type="project" value="UniProtKB-ARBA"/>
</dbReference>
<dbReference type="PANTHER" id="PTHR35201">
    <property type="entry name" value="TERPENE SYNTHASE"/>
    <property type="match status" value="1"/>
</dbReference>
<protein>
    <recommendedName>
        <fullName evidence="6">Terpene synthase</fullName>
        <ecNumber evidence="6">4.2.3.-</ecNumber>
    </recommendedName>
</protein>
<dbReference type="GO" id="GO:0010333">
    <property type="term" value="F:terpene synthase activity"/>
    <property type="evidence" value="ECO:0007669"/>
    <property type="project" value="InterPro"/>
</dbReference>
<comment type="cofactor">
    <cofactor evidence="1 6">
        <name>Mg(2+)</name>
        <dbReference type="ChEBI" id="CHEBI:18420"/>
    </cofactor>
</comment>
<dbReference type="Gene3D" id="1.10.600.10">
    <property type="entry name" value="Farnesyl Diphosphate Synthase"/>
    <property type="match status" value="1"/>
</dbReference>
<dbReference type="SUPFAM" id="SSF48576">
    <property type="entry name" value="Terpenoid synthases"/>
    <property type="match status" value="1"/>
</dbReference>
<keyword evidence="3 6" id="KW-0479">Metal-binding</keyword>
<evidence type="ECO:0000256" key="4">
    <source>
        <dbReference type="ARBA" id="ARBA00022842"/>
    </source>
</evidence>
<dbReference type="GO" id="GO:0046872">
    <property type="term" value="F:metal ion binding"/>
    <property type="evidence" value="ECO:0007669"/>
    <property type="project" value="UniProtKB-KW"/>
</dbReference>
<name>A0A1B7MKX0_9AGAM</name>
<evidence type="ECO:0000256" key="3">
    <source>
        <dbReference type="ARBA" id="ARBA00022723"/>
    </source>
</evidence>
<evidence type="ECO:0000256" key="2">
    <source>
        <dbReference type="ARBA" id="ARBA00006333"/>
    </source>
</evidence>
<dbReference type="InterPro" id="IPR034686">
    <property type="entry name" value="Terpene_cyclase-like_2"/>
</dbReference>
<sequence length="348" mass="39477">MTAPTPTYSTTIPDSKPSEFMLPDLFSDCQYPLRLNPYCYPVSRASEQWLLNETSLAEPKITKFMGLHAGELTAACYPDADAFHLRVCSDFMNWSFSIDDWLDEFDVDGTFGIRDCCISAFRDPINFQTEKLAAKMCKSYFSRFMQTAGPGCTERFIRTMDLFFIAAAKQADDRAKGHTLDLESYITVRRDTIGCKPCFALIEYVAQIDLPDDVVSHPVIKAMEEATNDVITLSNDILSYNVEQSCGDGMHNMIAVLMEEQGLDLQSAVDYIGQLCKDNIQLFEDNRAILPSWGEEIDRQVAIYIDGLQNWIVGPLHWSFDSNRYFGMDGHAIKQNRIVKLLPKRPLQ</sequence>
<comment type="similarity">
    <text evidence="2 6">Belongs to the terpene synthase family.</text>
</comment>
<evidence type="ECO:0000313" key="8">
    <source>
        <dbReference type="Proteomes" id="UP000092154"/>
    </source>
</evidence>
<dbReference type="EMBL" id="KV448803">
    <property type="protein sequence ID" value="OAX33254.1"/>
    <property type="molecule type" value="Genomic_DNA"/>
</dbReference>